<evidence type="ECO:0000259" key="4">
    <source>
        <dbReference type="PROSITE" id="PS01124"/>
    </source>
</evidence>
<keyword evidence="6" id="KW-1185">Reference proteome</keyword>
<dbReference type="Pfam" id="PF12833">
    <property type="entry name" value="HTH_18"/>
    <property type="match status" value="1"/>
</dbReference>
<evidence type="ECO:0000256" key="2">
    <source>
        <dbReference type="ARBA" id="ARBA00023125"/>
    </source>
</evidence>
<dbReference type="SUPFAM" id="SSF46689">
    <property type="entry name" value="Homeodomain-like"/>
    <property type="match status" value="1"/>
</dbReference>
<dbReference type="SMART" id="SM00342">
    <property type="entry name" value="HTH_ARAC"/>
    <property type="match status" value="1"/>
</dbReference>
<name>A0ABZ1I6H1_9PSEU</name>
<dbReference type="PANTHER" id="PTHR46796">
    <property type="entry name" value="HTH-TYPE TRANSCRIPTIONAL ACTIVATOR RHAS-RELATED"/>
    <property type="match status" value="1"/>
</dbReference>
<proteinExistence type="predicted"/>
<sequence length="306" mass="33841">MVKNGHPEIATLPYRADVGVPPGVEVFDFRRLVARAAGHGVDPYHVRRPEFHKLIAVRAGSLRCSVDFTDYELGPGGWLWIRPGQVHRYDSELRGVRGRLVLFVPGFLGGATAEIAGVDRAGRRLTPVSADVGTDTLWRVLELLEHEYAGWRDRPSDAQLEVLRNLLAVLVVRLAERGSEDRPAERVSETFTRFQAAVEQGFGRTHRVEDFAGQLGYSVRTLTRATQTAVGFGAKRFIDERVLLEAKRLLVHTDKPVAAVARQLGFPGAGVFTKFFRQRTEQTPMEFRVHSGSADFGSSSGTPASP</sequence>
<accession>A0ABZ1I6H1</accession>
<keyword evidence="3" id="KW-0804">Transcription</keyword>
<dbReference type="InterPro" id="IPR003313">
    <property type="entry name" value="AraC-bd"/>
</dbReference>
<reference evidence="5 6" key="1">
    <citation type="journal article" date="2015" name="Int. J. Syst. Evol. Microbiol.">
        <title>Amycolatopsis rhabdoformis sp. nov., an actinomycete isolated from a tropical forest soil.</title>
        <authorList>
            <person name="Souza W.R."/>
            <person name="Silva R.E."/>
            <person name="Goodfellow M."/>
            <person name="Busarakam K."/>
            <person name="Figueiro F.S."/>
            <person name="Ferreira D."/>
            <person name="Rodrigues-Filho E."/>
            <person name="Moraes L.A.B."/>
            <person name="Zucchi T.D."/>
        </authorList>
    </citation>
    <scope>NUCLEOTIDE SEQUENCE [LARGE SCALE GENOMIC DNA]</scope>
    <source>
        <strain evidence="5 6">NCIMB 14900</strain>
    </source>
</reference>
<evidence type="ECO:0000256" key="3">
    <source>
        <dbReference type="ARBA" id="ARBA00023163"/>
    </source>
</evidence>
<evidence type="ECO:0000313" key="6">
    <source>
        <dbReference type="Proteomes" id="UP001330812"/>
    </source>
</evidence>
<dbReference type="InterPro" id="IPR009057">
    <property type="entry name" value="Homeodomain-like_sf"/>
</dbReference>
<organism evidence="5 6">
    <name type="scientific">Amycolatopsis rhabdoformis</name>
    <dbReference type="NCBI Taxonomy" id="1448059"/>
    <lineage>
        <taxon>Bacteria</taxon>
        <taxon>Bacillati</taxon>
        <taxon>Actinomycetota</taxon>
        <taxon>Actinomycetes</taxon>
        <taxon>Pseudonocardiales</taxon>
        <taxon>Pseudonocardiaceae</taxon>
        <taxon>Amycolatopsis</taxon>
    </lineage>
</organism>
<dbReference type="RefSeq" id="WP_326568873.1">
    <property type="nucleotide sequence ID" value="NZ_CP142149.1"/>
</dbReference>
<dbReference type="PROSITE" id="PS01124">
    <property type="entry name" value="HTH_ARAC_FAMILY_2"/>
    <property type="match status" value="1"/>
</dbReference>
<dbReference type="InterPro" id="IPR050204">
    <property type="entry name" value="AraC_XylS_family_regulators"/>
</dbReference>
<dbReference type="InterPro" id="IPR037923">
    <property type="entry name" value="HTH-like"/>
</dbReference>
<evidence type="ECO:0000313" key="5">
    <source>
        <dbReference type="EMBL" id="WSE29915.1"/>
    </source>
</evidence>
<keyword evidence="1" id="KW-0805">Transcription regulation</keyword>
<dbReference type="SUPFAM" id="SSF51215">
    <property type="entry name" value="Regulatory protein AraC"/>
    <property type="match status" value="1"/>
</dbReference>
<dbReference type="InterPro" id="IPR018060">
    <property type="entry name" value="HTH_AraC"/>
</dbReference>
<dbReference type="EMBL" id="CP142149">
    <property type="protein sequence ID" value="WSE29915.1"/>
    <property type="molecule type" value="Genomic_DNA"/>
</dbReference>
<keyword evidence="2" id="KW-0238">DNA-binding</keyword>
<dbReference type="Proteomes" id="UP001330812">
    <property type="component" value="Chromosome"/>
</dbReference>
<protein>
    <submittedName>
        <fullName evidence="5">AraC family transcriptional regulator</fullName>
    </submittedName>
</protein>
<feature type="domain" description="HTH araC/xylS-type" evidence="4">
    <location>
        <begin position="192"/>
        <end position="290"/>
    </location>
</feature>
<gene>
    <name evidence="5" type="ORF">VSH64_45205</name>
</gene>
<evidence type="ECO:0000256" key="1">
    <source>
        <dbReference type="ARBA" id="ARBA00023015"/>
    </source>
</evidence>
<dbReference type="Pfam" id="PF02311">
    <property type="entry name" value="AraC_binding"/>
    <property type="match status" value="1"/>
</dbReference>
<dbReference type="Gene3D" id="1.10.10.60">
    <property type="entry name" value="Homeodomain-like"/>
    <property type="match status" value="1"/>
</dbReference>